<keyword evidence="4" id="KW-1185">Reference proteome</keyword>
<feature type="transmembrane region" description="Helical" evidence="2">
    <location>
        <begin position="171"/>
        <end position="188"/>
    </location>
</feature>
<evidence type="ECO:0000313" key="3">
    <source>
        <dbReference type="EMBL" id="WPU97080.1"/>
    </source>
</evidence>
<reference evidence="3 4" key="1">
    <citation type="submission" date="2023-11" db="EMBL/GenBank/DDBJ databases">
        <title>Analysis of the Genomes of Mucilaginibacter gossypii cycad 4 and M. sabulilitoris SNA2: microbes with the potential for plant growth promotion.</title>
        <authorList>
            <person name="Hirsch A.M."/>
            <person name="Humm E."/>
            <person name="Rubbi M."/>
            <person name="Del Vecchio G."/>
            <person name="Ha S.M."/>
            <person name="Pellegrini M."/>
            <person name="Gunsalus R.P."/>
        </authorList>
    </citation>
    <scope>NUCLEOTIDE SEQUENCE [LARGE SCALE GENOMIC DNA]</scope>
    <source>
        <strain evidence="3 4">SNA2</strain>
    </source>
</reference>
<dbReference type="EMBL" id="CP139558">
    <property type="protein sequence ID" value="WPU97080.1"/>
    <property type="molecule type" value="Genomic_DNA"/>
</dbReference>
<proteinExistence type="predicted"/>
<evidence type="ECO:0000256" key="1">
    <source>
        <dbReference type="SAM" id="MobiDB-lite"/>
    </source>
</evidence>
<keyword evidence="2" id="KW-0472">Membrane</keyword>
<sequence length="388" mass="43202">MYIISSSKPMRFERINRHQTIHWLISIFFFLANPMMGYAYAQADSTISIKPLSQDSIIGIENLGAQQDSAKIKEVIAITVSTTKHIDSLGTLYVDGIAVTGLKPWKTNDIKKILYFRLDSRVQDILLKFLESSPFEKSVLTVHFSVGNARTFISNTNIPIYMVVRQKISHWWIWGGAVVLLLLAFAGLKNNILKDDNNLYYSLGRAQLFYWTLLVLVAYLTICFTTDTLPDLPLSVLAILGISVSTTAVSKLVENKNKVSIPIDKNAKSEGFILDILSDGSSINIQRFQNVAFNLFFGVIFLQKTFTNHIMPDFDQNVLILMGISSGTYAALKNTEPTKEQSEPPKQTGDDIPLSPDKPPVKPTADDKSVETQSKNPGADEADATKKS</sequence>
<feature type="region of interest" description="Disordered" evidence="1">
    <location>
        <begin position="335"/>
        <end position="388"/>
    </location>
</feature>
<dbReference type="RefSeq" id="WP_321566166.1">
    <property type="nucleotide sequence ID" value="NZ_CP139558.1"/>
</dbReference>
<dbReference type="Proteomes" id="UP001324380">
    <property type="component" value="Chromosome"/>
</dbReference>
<evidence type="ECO:0000256" key="2">
    <source>
        <dbReference type="SAM" id="Phobius"/>
    </source>
</evidence>
<keyword evidence="2" id="KW-1133">Transmembrane helix</keyword>
<evidence type="ECO:0000313" key="4">
    <source>
        <dbReference type="Proteomes" id="UP001324380"/>
    </source>
</evidence>
<feature type="transmembrane region" description="Helical" evidence="2">
    <location>
        <begin position="21"/>
        <end position="41"/>
    </location>
</feature>
<feature type="transmembrane region" description="Helical" evidence="2">
    <location>
        <begin position="208"/>
        <end position="226"/>
    </location>
</feature>
<gene>
    <name evidence="3" type="ORF">SNE25_16275</name>
</gene>
<protein>
    <submittedName>
        <fullName evidence="3">Uncharacterized protein</fullName>
    </submittedName>
</protein>
<organism evidence="3 4">
    <name type="scientific">Mucilaginibacter sabulilitoris</name>
    <dbReference type="NCBI Taxonomy" id="1173583"/>
    <lineage>
        <taxon>Bacteria</taxon>
        <taxon>Pseudomonadati</taxon>
        <taxon>Bacteroidota</taxon>
        <taxon>Sphingobacteriia</taxon>
        <taxon>Sphingobacteriales</taxon>
        <taxon>Sphingobacteriaceae</taxon>
        <taxon>Mucilaginibacter</taxon>
    </lineage>
</organism>
<accession>A0ABZ0TVE5</accession>
<name>A0ABZ0TVE5_9SPHI</name>
<keyword evidence="2" id="KW-0812">Transmembrane</keyword>